<dbReference type="SUPFAM" id="SSF50475">
    <property type="entry name" value="FMN-binding split barrel"/>
    <property type="match status" value="1"/>
</dbReference>
<evidence type="ECO:0000313" key="3">
    <source>
        <dbReference type="EMBL" id="UXY19499.1"/>
    </source>
</evidence>
<sequence length="170" mass="17968">MAVDSGRFRELFGSFPTSVSIVTTLDRTGDPRGFTCNAVSAVSMDPPLLLICVDKGSRSLPALQHSGVFVVHVLADGGQDASERFAGKSADKFAGHPWRPSAVAGGAPVLSDIALGHAECTVVQRVEAGDHWILIGRVEAAEVFSGRPLLYHRRAYSVWDPTAELAGTPG</sequence>
<dbReference type="PANTHER" id="PTHR30466:SF1">
    <property type="entry name" value="FMN REDUCTASE (NADH) RUTF"/>
    <property type="match status" value="1"/>
</dbReference>
<proteinExistence type="predicted"/>
<dbReference type="RefSeq" id="WP_263229635.1">
    <property type="nucleotide sequence ID" value="NZ_CP106793.1"/>
</dbReference>
<gene>
    <name evidence="3" type="ORF">N8I84_12740</name>
</gene>
<evidence type="ECO:0000313" key="4">
    <source>
        <dbReference type="Proteomes" id="UP001061298"/>
    </source>
</evidence>
<keyword evidence="4" id="KW-1185">Reference proteome</keyword>
<dbReference type="EMBL" id="CP106793">
    <property type="protein sequence ID" value="UXY19499.1"/>
    <property type="molecule type" value="Genomic_DNA"/>
</dbReference>
<dbReference type="SMART" id="SM00903">
    <property type="entry name" value="Flavin_Reduct"/>
    <property type="match status" value="1"/>
</dbReference>
<protein>
    <submittedName>
        <fullName evidence="3">Flavin reductase family protein</fullName>
    </submittedName>
</protein>
<dbReference type="Pfam" id="PF01613">
    <property type="entry name" value="Flavin_Reduct"/>
    <property type="match status" value="1"/>
</dbReference>
<evidence type="ECO:0000259" key="2">
    <source>
        <dbReference type="SMART" id="SM00903"/>
    </source>
</evidence>
<dbReference type="InterPro" id="IPR050268">
    <property type="entry name" value="NADH-dep_flavin_reductase"/>
</dbReference>
<accession>A0ABY6DYU0</accession>
<dbReference type="Proteomes" id="UP001061298">
    <property type="component" value="Chromosome"/>
</dbReference>
<dbReference type="InterPro" id="IPR012349">
    <property type="entry name" value="Split_barrel_FMN-bd"/>
</dbReference>
<reference evidence="3" key="1">
    <citation type="submission" date="2022-10" db="EMBL/GenBank/DDBJ databases">
        <authorList>
            <person name="Mo P."/>
        </authorList>
    </citation>
    <scope>NUCLEOTIDE SEQUENCE</scope>
    <source>
        <strain evidence="3">HUAS 13-4</strain>
    </source>
</reference>
<feature type="domain" description="Flavin reductase like" evidence="2">
    <location>
        <begin position="12"/>
        <end position="158"/>
    </location>
</feature>
<dbReference type="PANTHER" id="PTHR30466">
    <property type="entry name" value="FLAVIN REDUCTASE"/>
    <property type="match status" value="1"/>
</dbReference>
<name>A0ABY6DYU0_9ACTN</name>
<organism evidence="3 4">
    <name type="scientific">Streptomyces cynarae</name>
    <dbReference type="NCBI Taxonomy" id="2981134"/>
    <lineage>
        <taxon>Bacteria</taxon>
        <taxon>Bacillati</taxon>
        <taxon>Actinomycetota</taxon>
        <taxon>Actinomycetes</taxon>
        <taxon>Kitasatosporales</taxon>
        <taxon>Streptomycetaceae</taxon>
        <taxon>Streptomyces</taxon>
    </lineage>
</organism>
<dbReference type="InterPro" id="IPR002563">
    <property type="entry name" value="Flavin_Rdtase-like_dom"/>
</dbReference>
<evidence type="ECO:0000256" key="1">
    <source>
        <dbReference type="ARBA" id="ARBA00023002"/>
    </source>
</evidence>
<keyword evidence="1" id="KW-0560">Oxidoreductase</keyword>
<dbReference type="Gene3D" id="2.30.110.10">
    <property type="entry name" value="Electron Transport, Fmn-binding Protein, Chain A"/>
    <property type="match status" value="1"/>
</dbReference>